<keyword evidence="3" id="KW-1003">Cell membrane</keyword>
<dbReference type="InterPro" id="IPR002541">
    <property type="entry name" value="Cyt_c_assembly"/>
</dbReference>
<comment type="similarity">
    <text evidence="2">Belongs to the CcmF/CycK/Ccl1/NrfE/CcsA family.</text>
</comment>
<dbReference type="InterPro" id="IPR032523">
    <property type="entry name" value="CcmF_C"/>
</dbReference>
<feature type="transmembrane region" description="Helical" evidence="9">
    <location>
        <begin position="352"/>
        <end position="376"/>
    </location>
</feature>
<feature type="transmembrane region" description="Helical" evidence="9">
    <location>
        <begin position="99"/>
        <end position="117"/>
    </location>
</feature>
<feature type="domain" description="Cytochrome c-type biogenesis protein CcmF C-terminal" evidence="11">
    <location>
        <begin position="324"/>
        <end position="615"/>
    </location>
</feature>
<feature type="transmembrane region" description="Helical" evidence="9">
    <location>
        <begin position="314"/>
        <end position="332"/>
    </location>
</feature>
<evidence type="ECO:0000313" key="13">
    <source>
        <dbReference type="Proteomes" id="UP000254208"/>
    </source>
</evidence>
<name>A0A379FNI5_PRORE</name>
<evidence type="ECO:0000259" key="11">
    <source>
        <dbReference type="Pfam" id="PF16327"/>
    </source>
</evidence>
<evidence type="ECO:0000256" key="1">
    <source>
        <dbReference type="ARBA" id="ARBA00004429"/>
    </source>
</evidence>
<feature type="transmembrane region" description="Helical" evidence="9">
    <location>
        <begin position="396"/>
        <end position="415"/>
    </location>
</feature>
<accession>A0A379FNI5</accession>
<gene>
    <name evidence="12" type="primary">ccmF_1</name>
    <name evidence="12" type="ORF">NCTC11801_01310</name>
</gene>
<protein>
    <submittedName>
        <fullName evidence="12">Cytochrome c-type biogenesis protein CcmF</fullName>
    </submittedName>
</protein>
<feature type="transmembrane region" description="Helical" evidence="9">
    <location>
        <begin position="178"/>
        <end position="198"/>
    </location>
</feature>
<feature type="transmembrane region" description="Helical" evidence="9">
    <location>
        <begin position="6"/>
        <end position="32"/>
    </location>
</feature>
<feature type="transmembrane region" description="Helical" evidence="9">
    <location>
        <begin position="124"/>
        <end position="146"/>
    </location>
</feature>
<dbReference type="PANTHER" id="PTHR43653">
    <property type="entry name" value="CYTOCHROME C ASSEMBLY PROTEIN-RELATED"/>
    <property type="match status" value="1"/>
</dbReference>
<dbReference type="Pfam" id="PF01578">
    <property type="entry name" value="Cytochrom_C_asm"/>
    <property type="match status" value="1"/>
</dbReference>
<feature type="domain" description="Cytochrome c assembly protein" evidence="10">
    <location>
        <begin position="92"/>
        <end position="298"/>
    </location>
</feature>
<dbReference type="NCBIfam" id="TIGR00353">
    <property type="entry name" value="nrfE"/>
    <property type="match status" value="1"/>
</dbReference>
<evidence type="ECO:0000313" key="12">
    <source>
        <dbReference type="EMBL" id="SUC30384.1"/>
    </source>
</evidence>
<dbReference type="EMBL" id="UGTZ01000001">
    <property type="protein sequence ID" value="SUC30384.1"/>
    <property type="molecule type" value="Genomic_DNA"/>
</dbReference>
<feature type="transmembrane region" description="Helical" evidence="9">
    <location>
        <begin position="600"/>
        <end position="617"/>
    </location>
</feature>
<evidence type="ECO:0000256" key="2">
    <source>
        <dbReference type="ARBA" id="ARBA00009186"/>
    </source>
</evidence>
<dbReference type="PRINTS" id="PR01410">
    <property type="entry name" value="CCBIOGENESIS"/>
</dbReference>
<feature type="transmembrane region" description="Helical" evidence="9">
    <location>
        <begin position="281"/>
        <end position="308"/>
    </location>
</feature>
<evidence type="ECO:0000256" key="9">
    <source>
        <dbReference type="SAM" id="Phobius"/>
    </source>
</evidence>
<dbReference type="PRINTS" id="PR01413">
    <property type="entry name" value="NRFEBIOGNSIS"/>
</dbReference>
<dbReference type="GO" id="GO:0015232">
    <property type="term" value="F:heme transmembrane transporter activity"/>
    <property type="evidence" value="ECO:0007669"/>
    <property type="project" value="InterPro"/>
</dbReference>
<proteinExistence type="inferred from homology"/>
<evidence type="ECO:0000256" key="6">
    <source>
        <dbReference type="ARBA" id="ARBA00022748"/>
    </source>
</evidence>
<comment type="subcellular location">
    <subcellularLocation>
        <location evidence="1">Cell inner membrane</location>
        <topology evidence="1">Multi-pass membrane protein</topology>
    </subcellularLocation>
</comment>
<dbReference type="InterPro" id="IPR003570">
    <property type="entry name" value="Cyt_c_biogenesis_NrfE"/>
</dbReference>
<evidence type="ECO:0000256" key="5">
    <source>
        <dbReference type="ARBA" id="ARBA00022692"/>
    </source>
</evidence>
<reference evidence="12 13" key="1">
    <citation type="submission" date="2018-06" db="EMBL/GenBank/DDBJ databases">
        <authorList>
            <consortium name="Pathogen Informatics"/>
            <person name="Doyle S."/>
        </authorList>
    </citation>
    <scope>NUCLEOTIDE SEQUENCE [LARGE SCALE GENOMIC DNA]</scope>
    <source>
        <strain evidence="12 13">NCTC11801</strain>
    </source>
</reference>
<dbReference type="GO" id="GO:0005886">
    <property type="term" value="C:plasma membrane"/>
    <property type="evidence" value="ECO:0007669"/>
    <property type="project" value="UniProtKB-SubCell"/>
</dbReference>
<keyword evidence="6" id="KW-0201">Cytochrome c-type biogenesis</keyword>
<dbReference type="GO" id="GO:0017004">
    <property type="term" value="P:cytochrome complex assembly"/>
    <property type="evidence" value="ECO:0007669"/>
    <property type="project" value="UniProtKB-KW"/>
</dbReference>
<dbReference type="Proteomes" id="UP000254208">
    <property type="component" value="Unassembled WGS sequence"/>
</dbReference>
<keyword evidence="7 9" id="KW-1133">Transmembrane helix</keyword>
<dbReference type="AlphaFoldDB" id="A0A379FNI5"/>
<dbReference type="NCBIfam" id="NF007691">
    <property type="entry name" value="PRK10369.1"/>
    <property type="match status" value="1"/>
</dbReference>
<dbReference type="Pfam" id="PF16327">
    <property type="entry name" value="CcmF_C"/>
    <property type="match status" value="1"/>
</dbReference>
<feature type="transmembrane region" description="Helical" evidence="9">
    <location>
        <begin position="44"/>
        <end position="65"/>
    </location>
</feature>
<sequence>MELILPEIGFLCLALALCIACFQALFGVIGFFRHIPRQMPRNILWTYLQFLFLLVAYVCLTLSFIQSDFSVVYVAQHSHRLSPLYIKIAAVWGGHEGSIFLWLLFISAWSCLFAWCYRRQTHPVFPLTLTLLAIISTALLLFIVFYSDPFVRIFPPAIEGRDLNPMLQHWGLILHPPLLYLGYSGLMVVTALALASTLCTQFNQTVARLCWRFVVPSWCILTLGITLGSWWAYSELGWGGWWFWDPVENASLLPWLSATALFHSLTISYKTGHYRHWSILLAILTFILSLLGTLIVRSGILMSVHAFALDNVRAVPLFLLFSFLSFGALCIYGWKAKNIDNLPTKTNRRQLYLLLTLILFSTVLFIVLTGTLYPMIYTLFGWGKISVGAPYFNQALLPFGILMLIIMAVSAIYPLNKTRIKAQWRILFIILLSVLVSLSLWSKGIIIALSCGFLFAILLIFWLRPIDAIRQQFPSLIAHTGVVIFAAGIALSIGSHHETSVSLSVGQSISLADYQFQFNELQLEAKSNYTTEKAIIQISKANQPLHQLITERRFYTARQQLMIEPGIYWGWLRNWYAVLGEKTGTNSYAIRLYVQDGIQWIWSGAFVMCFGLLISWIKGRIKKCLKPY</sequence>
<evidence type="ECO:0000259" key="10">
    <source>
        <dbReference type="Pfam" id="PF01578"/>
    </source>
</evidence>
<keyword evidence="4" id="KW-0997">Cell inner membrane</keyword>
<evidence type="ECO:0000256" key="3">
    <source>
        <dbReference type="ARBA" id="ARBA00022475"/>
    </source>
</evidence>
<dbReference type="GO" id="GO:0020037">
    <property type="term" value="F:heme binding"/>
    <property type="evidence" value="ECO:0007669"/>
    <property type="project" value="InterPro"/>
</dbReference>
<keyword evidence="5 9" id="KW-0812">Transmembrane</keyword>
<organism evidence="12 13">
    <name type="scientific">Providencia rettgeri</name>
    <dbReference type="NCBI Taxonomy" id="587"/>
    <lineage>
        <taxon>Bacteria</taxon>
        <taxon>Pseudomonadati</taxon>
        <taxon>Pseudomonadota</taxon>
        <taxon>Gammaproteobacteria</taxon>
        <taxon>Enterobacterales</taxon>
        <taxon>Morganellaceae</taxon>
        <taxon>Providencia</taxon>
    </lineage>
</organism>
<evidence type="ECO:0000256" key="4">
    <source>
        <dbReference type="ARBA" id="ARBA00022519"/>
    </source>
</evidence>
<feature type="transmembrane region" description="Helical" evidence="9">
    <location>
        <begin position="422"/>
        <end position="439"/>
    </location>
</feature>
<evidence type="ECO:0000256" key="8">
    <source>
        <dbReference type="ARBA" id="ARBA00023136"/>
    </source>
</evidence>
<dbReference type="PANTHER" id="PTHR43653:SF3">
    <property type="entry name" value="CYTOCHROME C-TYPE BIOGENESIS PROTEIN NRFE-RELATED"/>
    <property type="match status" value="1"/>
</dbReference>
<feature type="transmembrane region" description="Helical" evidence="9">
    <location>
        <begin position="210"/>
        <end position="232"/>
    </location>
</feature>
<feature type="transmembrane region" description="Helical" evidence="9">
    <location>
        <begin position="475"/>
        <end position="494"/>
    </location>
</feature>
<feature type="transmembrane region" description="Helical" evidence="9">
    <location>
        <begin position="445"/>
        <end position="463"/>
    </location>
</feature>
<keyword evidence="8 9" id="KW-0472">Membrane</keyword>
<dbReference type="InterPro" id="IPR003568">
    <property type="entry name" value="Cyt_c_biogenesis_CcmF"/>
</dbReference>
<evidence type="ECO:0000256" key="7">
    <source>
        <dbReference type="ARBA" id="ARBA00022989"/>
    </source>
</evidence>
<dbReference type="InterPro" id="IPR003567">
    <property type="entry name" value="Cyt_c_biogenesis"/>
</dbReference>
<feature type="transmembrane region" description="Helical" evidence="9">
    <location>
        <begin position="252"/>
        <end position="269"/>
    </location>
</feature>